<dbReference type="Proteomes" id="UP000304953">
    <property type="component" value="Unassembled WGS sequence"/>
</dbReference>
<sequence>MKNAMDIQKRNLLHLFGLIRQNPDLPIVPMVNYEVVADDCALYWMAGWGDARIDSYILRDDRIWYLSDGKEEIFENLFELPIDIPKEQEEKFMEDAVDSLPWIKAIIVKIELPN</sequence>
<name>A0AC61RQY1_9FIRM</name>
<reference evidence="1" key="1">
    <citation type="submission" date="2019-04" db="EMBL/GenBank/DDBJ databases">
        <title>Microbes associate with the intestines of laboratory mice.</title>
        <authorList>
            <person name="Navarre W."/>
            <person name="Wong E."/>
            <person name="Huang K."/>
            <person name="Tropini C."/>
            <person name="Ng K."/>
            <person name="Yu B."/>
        </authorList>
    </citation>
    <scope>NUCLEOTIDE SEQUENCE</scope>
    <source>
        <strain evidence="1">NM01_1-7b</strain>
    </source>
</reference>
<evidence type="ECO:0000313" key="1">
    <source>
        <dbReference type="EMBL" id="TGY90868.1"/>
    </source>
</evidence>
<accession>A0AC61RQY1</accession>
<evidence type="ECO:0000313" key="2">
    <source>
        <dbReference type="Proteomes" id="UP000304953"/>
    </source>
</evidence>
<proteinExistence type="predicted"/>
<keyword evidence="2" id="KW-1185">Reference proteome</keyword>
<organism evidence="1 2">
    <name type="scientific">Petralouisia muris</name>
    <dbReference type="NCBI Taxonomy" id="3032872"/>
    <lineage>
        <taxon>Bacteria</taxon>
        <taxon>Bacillati</taxon>
        <taxon>Bacillota</taxon>
        <taxon>Clostridia</taxon>
        <taxon>Lachnospirales</taxon>
        <taxon>Lachnospiraceae</taxon>
        <taxon>Petralouisia</taxon>
    </lineage>
</organism>
<protein>
    <submittedName>
        <fullName evidence="1">Uncharacterized protein</fullName>
    </submittedName>
</protein>
<dbReference type="EMBL" id="SRYA01000080">
    <property type="protein sequence ID" value="TGY90868.1"/>
    <property type="molecule type" value="Genomic_DNA"/>
</dbReference>
<comment type="caution">
    <text evidence="1">The sequence shown here is derived from an EMBL/GenBank/DDBJ whole genome shotgun (WGS) entry which is preliminary data.</text>
</comment>
<gene>
    <name evidence="1" type="ORF">E5329_23815</name>
</gene>